<feature type="transmembrane region" description="Helical" evidence="1">
    <location>
        <begin position="78"/>
        <end position="96"/>
    </location>
</feature>
<organism evidence="2 3">
    <name type="scientific">Dyella dinghuensis</name>
    <dbReference type="NCBI Taxonomy" id="1920169"/>
    <lineage>
        <taxon>Bacteria</taxon>
        <taxon>Pseudomonadati</taxon>
        <taxon>Pseudomonadota</taxon>
        <taxon>Gammaproteobacteria</taxon>
        <taxon>Lysobacterales</taxon>
        <taxon>Rhodanobacteraceae</taxon>
        <taxon>Dyella</taxon>
    </lineage>
</organism>
<evidence type="ECO:0000313" key="2">
    <source>
        <dbReference type="EMBL" id="RUL62036.1"/>
    </source>
</evidence>
<feature type="transmembrane region" description="Helical" evidence="1">
    <location>
        <begin position="148"/>
        <end position="169"/>
    </location>
</feature>
<dbReference type="EMBL" id="RYZR01000007">
    <property type="protein sequence ID" value="RUL62036.1"/>
    <property type="molecule type" value="Genomic_DNA"/>
</dbReference>
<dbReference type="OrthoDB" id="6064794at2"/>
<name>A0A3S0QVK0_9GAMM</name>
<sequence>MEFELARNTVRYAEQLVIKTRRPREGNDSVAVYLDTLLVGPWLVMAGIDMLGRRFRLVLFVATVLLLFFWIVARGISWQPVAPALGMAVGIVYFGLPSRTVTAGVTEENIRSLCSYILDAAPNVTRLERLQAGTSLLRSQITDRLGRINVVIGICWAALFGYASAHVLAPGLAPSILGNGILFTGIAGIFFAGLLGIAISHTTAVRAVYLTLDFALLEAKAAIFNSQQFIETSAGTRNA</sequence>
<gene>
    <name evidence="2" type="ORF">EKH79_14065</name>
</gene>
<feature type="transmembrane region" description="Helical" evidence="1">
    <location>
        <begin position="55"/>
        <end position="72"/>
    </location>
</feature>
<dbReference type="AlphaFoldDB" id="A0A3S0QVK0"/>
<evidence type="ECO:0000256" key="1">
    <source>
        <dbReference type="SAM" id="Phobius"/>
    </source>
</evidence>
<dbReference type="Proteomes" id="UP000267077">
    <property type="component" value="Unassembled WGS sequence"/>
</dbReference>
<feature type="transmembrane region" description="Helical" evidence="1">
    <location>
        <begin position="181"/>
        <end position="199"/>
    </location>
</feature>
<dbReference type="RefSeq" id="WP_126674480.1">
    <property type="nucleotide sequence ID" value="NZ_RYZR01000007.1"/>
</dbReference>
<reference evidence="2 3" key="1">
    <citation type="submission" date="2018-12" db="EMBL/GenBank/DDBJ databases">
        <title>Dyella dinghuensis sp. nov. DHOA06 and Dyella choica sp. nov. 4M-K27, isolated from forest soil.</title>
        <authorList>
            <person name="Qiu L.-H."/>
            <person name="Gao Z.-H."/>
        </authorList>
    </citation>
    <scope>NUCLEOTIDE SEQUENCE [LARGE SCALE GENOMIC DNA]</scope>
    <source>
        <strain evidence="2 3">DHOA06</strain>
    </source>
</reference>
<keyword evidence="1" id="KW-1133">Transmembrane helix</keyword>
<keyword evidence="1" id="KW-0812">Transmembrane</keyword>
<protein>
    <submittedName>
        <fullName evidence="2">Uncharacterized protein</fullName>
    </submittedName>
</protein>
<proteinExistence type="predicted"/>
<accession>A0A3S0QVK0</accession>
<evidence type="ECO:0000313" key="3">
    <source>
        <dbReference type="Proteomes" id="UP000267077"/>
    </source>
</evidence>
<keyword evidence="3" id="KW-1185">Reference proteome</keyword>
<keyword evidence="1" id="KW-0472">Membrane</keyword>
<comment type="caution">
    <text evidence="2">The sequence shown here is derived from an EMBL/GenBank/DDBJ whole genome shotgun (WGS) entry which is preliminary data.</text>
</comment>